<keyword evidence="1 4" id="KW-0349">Heme</keyword>
<dbReference type="InterPro" id="IPR009056">
    <property type="entry name" value="Cyt_c-like_dom"/>
</dbReference>
<evidence type="ECO:0000256" key="1">
    <source>
        <dbReference type="ARBA" id="ARBA00022617"/>
    </source>
</evidence>
<feature type="domain" description="Cytochrome c" evidence="6">
    <location>
        <begin position="28"/>
        <end position="113"/>
    </location>
</feature>
<evidence type="ECO:0000313" key="8">
    <source>
        <dbReference type="Proteomes" id="UP001524569"/>
    </source>
</evidence>
<evidence type="ECO:0000259" key="6">
    <source>
        <dbReference type="PROSITE" id="PS51007"/>
    </source>
</evidence>
<dbReference type="SUPFAM" id="SSF46626">
    <property type="entry name" value="Cytochrome c"/>
    <property type="match status" value="1"/>
</dbReference>
<evidence type="ECO:0000256" key="2">
    <source>
        <dbReference type="ARBA" id="ARBA00022723"/>
    </source>
</evidence>
<dbReference type="EMBL" id="JANIBM010000045">
    <property type="protein sequence ID" value="MCQ8183369.1"/>
    <property type="molecule type" value="Genomic_DNA"/>
</dbReference>
<organism evidence="7 8">
    <name type="scientific">Methylomonas aurea</name>
    <dbReference type="NCBI Taxonomy" id="2952224"/>
    <lineage>
        <taxon>Bacteria</taxon>
        <taxon>Pseudomonadati</taxon>
        <taxon>Pseudomonadota</taxon>
        <taxon>Gammaproteobacteria</taxon>
        <taxon>Methylococcales</taxon>
        <taxon>Methylococcaceae</taxon>
        <taxon>Methylomonas</taxon>
    </lineage>
</organism>
<protein>
    <recommendedName>
        <fullName evidence="6">Cytochrome c domain-containing protein</fullName>
    </recommendedName>
</protein>
<evidence type="ECO:0000256" key="4">
    <source>
        <dbReference type="PROSITE-ProRule" id="PRU00433"/>
    </source>
</evidence>
<dbReference type="PROSITE" id="PS51007">
    <property type="entry name" value="CYTC"/>
    <property type="match status" value="1"/>
</dbReference>
<dbReference type="Gene3D" id="1.10.760.10">
    <property type="entry name" value="Cytochrome c-like domain"/>
    <property type="match status" value="1"/>
</dbReference>
<dbReference type="InterPro" id="IPR036909">
    <property type="entry name" value="Cyt_c-like_dom_sf"/>
</dbReference>
<dbReference type="RefSeq" id="WP_256612584.1">
    <property type="nucleotide sequence ID" value="NZ_JANIBM010000045.1"/>
</dbReference>
<dbReference type="Proteomes" id="UP001524569">
    <property type="component" value="Unassembled WGS sequence"/>
</dbReference>
<proteinExistence type="predicted"/>
<evidence type="ECO:0000256" key="3">
    <source>
        <dbReference type="ARBA" id="ARBA00023004"/>
    </source>
</evidence>
<sequence>MMNKSVLLLLLAIAATEVAAALPADCSVTDANGVRRVMQPNGELLAAQCYQCHGDQGRSLGEIDSIGGKSAGDLYGDLREFKSNGKADIMSLQARAYRDCELYAIAQYLSTLPNQGD</sequence>
<evidence type="ECO:0000313" key="7">
    <source>
        <dbReference type="EMBL" id="MCQ8183369.1"/>
    </source>
</evidence>
<feature type="chain" id="PRO_5045838976" description="Cytochrome c domain-containing protein" evidence="5">
    <location>
        <begin position="21"/>
        <end position="117"/>
    </location>
</feature>
<feature type="signal peptide" evidence="5">
    <location>
        <begin position="1"/>
        <end position="20"/>
    </location>
</feature>
<accession>A0ABT1UMA1</accession>
<keyword evidence="3 4" id="KW-0408">Iron</keyword>
<keyword evidence="2 4" id="KW-0479">Metal-binding</keyword>
<keyword evidence="8" id="KW-1185">Reference proteome</keyword>
<gene>
    <name evidence="7" type="ORF">NP603_19815</name>
</gene>
<evidence type="ECO:0000256" key="5">
    <source>
        <dbReference type="SAM" id="SignalP"/>
    </source>
</evidence>
<reference evidence="7 8" key="1">
    <citation type="submission" date="2022-07" db="EMBL/GenBank/DDBJ databases">
        <title>Methylomonas rivi sp. nov., Methylomonas rosea sp. nov., Methylomonas aureus sp. nov. and Methylomonas subterranea sp. nov., four novel methanotrophs isolated from a freshwater creek and the deep terrestrial subsurface.</title>
        <authorList>
            <person name="Abin C."/>
            <person name="Sankaranarayanan K."/>
            <person name="Garner C."/>
            <person name="Sindelar R."/>
            <person name="Kotary K."/>
            <person name="Garner R."/>
            <person name="Barclay S."/>
            <person name="Lawson P."/>
            <person name="Krumholz L."/>
        </authorList>
    </citation>
    <scope>NUCLEOTIDE SEQUENCE [LARGE SCALE GENOMIC DNA]</scope>
    <source>
        <strain evidence="7 8">SURF-1</strain>
    </source>
</reference>
<comment type="caution">
    <text evidence="7">The sequence shown here is derived from an EMBL/GenBank/DDBJ whole genome shotgun (WGS) entry which is preliminary data.</text>
</comment>
<keyword evidence="5" id="KW-0732">Signal</keyword>
<name>A0ABT1UMA1_9GAMM</name>